<dbReference type="PANTHER" id="PTHR11122">
    <property type="entry name" value="APOSPORY-ASSOCIATED PROTEIN C-RELATED"/>
    <property type="match status" value="1"/>
</dbReference>
<evidence type="ECO:0000256" key="3">
    <source>
        <dbReference type="ARBA" id="ARBA00023235"/>
    </source>
</evidence>
<keyword evidence="6" id="KW-1185">Reference proteome</keyword>
<dbReference type="RefSeq" id="WP_244772030.1">
    <property type="nucleotide sequence ID" value="NZ_CP094929.1"/>
</dbReference>
<dbReference type="InterPro" id="IPR014718">
    <property type="entry name" value="GH-type_carb-bd"/>
</dbReference>
<evidence type="ECO:0000256" key="4">
    <source>
        <dbReference type="PIRNR" id="PIRNR016020"/>
    </source>
</evidence>
<dbReference type="CDD" id="cd09020">
    <property type="entry name" value="D-hex-6-P-epi_like"/>
    <property type="match status" value="1"/>
</dbReference>
<dbReference type="PIRSF" id="PIRSF016020">
    <property type="entry name" value="PHexose_mutarotase"/>
    <property type="match status" value="1"/>
</dbReference>
<comment type="catalytic activity">
    <reaction evidence="1">
        <text>alpha-D-glucose 6-phosphate = beta-D-glucose 6-phosphate</text>
        <dbReference type="Rhea" id="RHEA:16249"/>
        <dbReference type="ChEBI" id="CHEBI:58225"/>
        <dbReference type="ChEBI" id="CHEBI:58247"/>
        <dbReference type="EC" id="5.1.3.15"/>
    </reaction>
</comment>
<dbReference type="InterPro" id="IPR011013">
    <property type="entry name" value="Gal_mutarotase_sf_dom"/>
</dbReference>
<dbReference type="InterPro" id="IPR025532">
    <property type="entry name" value="G6P_1-epimerase"/>
</dbReference>
<evidence type="ECO:0000256" key="1">
    <source>
        <dbReference type="ARBA" id="ARBA00001096"/>
    </source>
</evidence>
<organism evidence="5 6">
    <name type="scientific">Sphaerochaeta associata</name>
    <dbReference type="NCBI Taxonomy" id="1129264"/>
    <lineage>
        <taxon>Bacteria</taxon>
        <taxon>Pseudomonadati</taxon>
        <taxon>Spirochaetota</taxon>
        <taxon>Spirochaetia</taxon>
        <taxon>Spirochaetales</taxon>
        <taxon>Sphaerochaetaceae</taxon>
        <taxon>Sphaerochaeta</taxon>
    </lineage>
</organism>
<dbReference type="PANTHER" id="PTHR11122:SF13">
    <property type="entry name" value="GLUCOSE-6-PHOSPHATE 1-EPIMERASE"/>
    <property type="match status" value="1"/>
</dbReference>
<dbReference type="EMBL" id="CP094929">
    <property type="protein sequence ID" value="UOM50643.1"/>
    <property type="molecule type" value="Genomic_DNA"/>
</dbReference>
<gene>
    <name evidence="5" type="ORF">MUG09_13850</name>
</gene>
<name>A0ABY4D8M2_9SPIR</name>
<accession>A0ABY4D8M2</accession>
<evidence type="ECO:0000313" key="6">
    <source>
        <dbReference type="Proteomes" id="UP000829708"/>
    </source>
</evidence>
<keyword evidence="3 4" id="KW-0413">Isomerase</keyword>
<sequence>METAAHVHVHQLSQTVRMASEPAGLSVLLIENEQARCLVYLQGAHVASFTPNGQGNLLFMSPYSAYEKGKPFRGGIPICFPWFGKHPKRDDLYLHGLVRTKAWELREVNDIADGSTKIILATEDDECTRSIWPHRFSLQLTITVAAFLRLELQVTNADEQPISFEEAFHTYFHIGSLPDCSITGLEGCPVVDRADGNREYSQNGLVFVGGEFVRIFEHAGPVVVLHDPILGRTIRMEQENLKQVFVWNPGDEKARQNPEVLDAWKDFVCVEQVNSGKAAVVLEKGRTHQSTLQISSLPYGNLTGGHA</sequence>
<dbReference type="InterPro" id="IPR008183">
    <property type="entry name" value="Aldose_1/G6P_1-epimerase"/>
</dbReference>
<dbReference type="Pfam" id="PF01263">
    <property type="entry name" value="Aldose_epim"/>
    <property type="match status" value="1"/>
</dbReference>
<protein>
    <recommendedName>
        <fullName evidence="4">Putative glucose-6-phosphate 1-epimerase</fullName>
        <ecNumber evidence="4">5.1.3.15</ecNumber>
    </recommendedName>
</protein>
<reference evidence="6" key="1">
    <citation type="journal article" date="2024" name="J Bioinform Genom">
        <title>Complete genome sequence of the type strain bacterium Sphaerochaeta associata GLS2t (VKM B-2742)t.</title>
        <authorList>
            <person name="Troshina O.Y."/>
            <person name="Tepeeva A.N."/>
            <person name="Arzamasceva V.O."/>
            <person name="Whitman W.B."/>
            <person name="Varghese N."/>
            <person name="Shapiro N."/>
            <person name="Woyke T."/>
            <person name="Kripides N.C."/>
            <person name="Vasilenko O.V."/>
        </authorList>
    </citation>
    <scope>NUCLEOTIDE SEQUENCE [LARGE SCALE GENOMIC DNA]</scope>
    <source>
        <strain evidence="6">GLS2T</strain>
    </source>
</reference>
<dbReference type="SUPFAM" id="SSF74650">
    <property type="entry name" value="Galactose mutarotase-like"/>
    <property type="match status" value="1"/>
</dbReference>
<evidence type="ECO:0000256" key="2">
    <source>
        <dbReference type="ARBA" id="ARBA00005866"/>
    </source>
</evidence>
<comment type="similarity">
    <text evidence="2 4">Belongs to the glucose-6-phosphate 1-epimerase family.</text>
</comment>
<evidence type="ECO:0000313" key="5">
    <source>
        <dbReference type="EMBL" id="UOM50643.1"/>
    </source>
</evidence>
<dbReference type="Gene3D" id="2.70.98.10">
    <property type="match status" value="1"/>
</dbReference>
<dbReference type="Proteomes" id="UP000829708">
    <property type="component" value="Chromosome"/>
</dbReference>
<proteinExistence type="inferred from homology"/>
<dbReference type="EC" id="5.1.3.15" evidence="4"/>